<organism evidence="1 2">
    <name type="scientific">Mycobacteroides abscessus subsp. bolletii 50594</name>
    <dbReference type="NCBI Taxonomy" id="1303024"/>
    <lineage>
        <taxon>Bacteria</taxon>
        <taxon>Bacillati</taxon>
        <taxon>Actinomycetota</taxon>
        <taxon>Actinomycetes</taxon>
        <taxon>Mycobacteriales</taxon>
        <taxon>Mycobacteriaceae</taxon>
        <taxon>Mycobacteroides</taxon>
        <taxon>Mycobacteroides abscessus</taxon>
    </lineage>
</organism>
<dbReference type="RefSeq" id="WP_016342241.1">
    <property type="nucleotide sequence ID" value="NC_021282.1"/>
</dbReference>
<dbReference type="EMBL" id="CP004374">
    <property type="protein sequence ID" value="AGM28174.1"/>
    <property type="molecule type" value="Genomic_DNA"/>
</dbReference>
<sequence length="274" mass="31304">MLRVILFVFAGRKANMQLQVPYIKRILAEHPNVEYHVWNLARDPKDAEYLQTITGERITVRNDFHGGCHWTGFNKVWWHYAQPEYQDCLFVKVDDDDVFFETARFGEYLEAIDNNRGSVVSALTVNNGASTWLEPLIWRGFENLHIPLLDVHMSGDYAHMSHVHFLTHWRDMTGQPNQVIPTTDWLSINCIGLDHPTLKRIADLLDTPSPAHIAGRDWPPGFKIGDEGAANMQPRVIHRGFVVSHLSFGPQQLPDETDPPRHVGRFSYLSASSA</sequence>
<evidence type="ECO:0000313" key="1">
    <source>
        <dbReference type="EMBL" id="AGM28174.1"/>
    </source>
</evidence>
<protein>
    <recommendedName>
        <fullName evidence="3">Bacteriophage protein</fullName>
    </recommendedName>
</protein>
<evidence type="ECO:0008006" key="3">
    <source>
        <dbReference type="Google" id="ProtNLM"/>
    </source>
</evidence>
<name>A0AB33A8S8_9MYCO</name>
<proteinExistence type="predicted"/>
<gene>
    <name evidence="1" type="ORF">MASS_1572</name>
</gene>
<dbReference type="Proteomes" id="UP000013961">
    <property type="component" value="Chromosome"/>
</dbReference>
<dbReference type="KEGG" id="mabb:MASS_1572"/>
<accession>A0AB33A8S8</accession>
<evidence type="ECO:0000313" key="2">
    <source>
        <dbReference type="Proteomes" id="UP000013961"/>
    </source>
</evidence>
<dbReference type="AlphaFoldDB" id="A0AB33A8S8"/>
<reference evidence="1 2" key="1">
    <citation type="journal article" date="2013" name="Genome Announc.">
        <title>Complete Genome Sequence of Mycobacterium massiliense Clinical Strain Asan 50594, Belonging to the Type II Genotype.</title>
        <authorList>
            <person name="Kim B.J."/>
            <person name="Kim B.R."/>
            <person name="Hong S.H."/>
            <person name="Seok S.H."/>
            <person name="Kook Y.H."/>
            <person name="Kim B.J."/>
        </authorList>
    </citation>
    <scope>NUCLEOTIDE SEQUENCE [LARGE SCALE GENOMIC DNA]</scope>
    <source>
        <strain evidence="1 2">50594</strain>
    </source>
</reference>